<sequence>MSTDASRTLSALAARWKAETNHDAGEAAAMAEHYAAPVGPDLPHPDPLTVGLVRGFHAHRASVLKEHEHAE</sequence>
<evidence type="ECO:0000313" key="2">
    <source>
        <dbReference type="Proteomes" id="UP000677537"/>
    </source>
</evidence>
<dbReference type="AlphaFoldDB" id="A0A940MYH1"/>
<comment type="caution">
    <text evidence="1">The sequence shown here is derived from an EMBL/GenBank/DDBJ whole genome shotgun (WGS) entry which is preliminary data.</text>
</comment>
<reference evidence="1" key="1">
    <citation type="submission" date="2021-03" db="EMBL/GenBank/DDBJ databases">
        <authorList>
            <person name="So Y."/>
        </authorList>
    </citation>
    <scope>NUCLEOTIDE SEQUENCE</scope>
    <source>
        <strain evidence="1">SG15</strain>
    </source>
</reference>
<dbReference type="EMBL" id="JAGIZA010000008">
    <property type="protein sequence ID" value="MBP0493988.1"/>
    <property type="molecule type" value="Genomic_DNA"/>
</dbReference>
<keyword evidence="2" id="KW-1185">Reference proteome</keyword>
<name>A0A940MYH1_9PROT</name>
<proteinExistence type="predicted"/>
<organism evidence="1 2">
    <name type="scientific">Roseomonas indoligenes</name>
    <dbReference type="NCBI Taxonomy" id="2820811"/>
    <lineage>
        <taxon>Bacteria</taxon>
        <taxon>Pseudomonadati</taxon>
        <taxon>Pseudomonadota</taxon>
        <taxon>Alphaproteobacteria</taxon>
        <taxon>Acetobacterales</taxon>
        <taxon>Roseomonadaceae</taxon>
        <taxon>Roseomonas</taxon>
    </lineage>
</organism>
<protein>
    <submittedName>
        <fullName evidence="1">Uncharacterized protein</fullName>
    </submittedName>
</protein>
<evidence type="ECO:0000313" key="1">
    <source>
        <dbReference type="EMBL" id="MBP0493988.1"/>
    </source>
</evidence>
<dbReference type="Proteomes" id="UP000677537">
    <property type="component" value="Unassembled WGS sequence"/>
</dbReference>
<dbReference type="RefSeq" id="WP_209374736.1">
    <property type="nucleotide sequence ID" value="NZ_JAGIZA010000008.1"/>
</dbReference>
<accession>A0A940MYH1</accession>
<gene>
    <name evidence="1" type="ORF">J5Y10_14480</name>
</gene>